<accession>A0ACB8ZIA8</accession>
<keyword evidence="2" id="KW-1185">Reference proteome</keyword>
<organism evidence="1 2">
    <name type="scientific">Arctium lappa</name>
    <name type="common">Greater burdock</name>
    <name type="synonym">Lappa major</name>
    <dbReference type="NCBI Taxonomy" id="4217"/>
    <lineage>
        <taxon>Eukaryota</taxon>
        <taxon>Viridiplantae</taxon>
        <taxon>Streptophyta</taxon>
        <taxon>Embryophyta</taxon>
        <taxon>Tracheophyta</taxon>
        <taxon>Spermatophyta</taxon>
        <taxon>Magnoliopsida</taxon>
        <taxon>eudicotyledons</taxon>
        <taxon>Gunneridae</taxon>
        <taxon>Pentapetalae</taxon>
        <taxon>asterids</taxon>
        <taxon>campanulids</taxon>
        <taxon>Asterales</taxon>
        <taxon>Asteraceae</taxon>
        <taxon>Carduoideae</taxon>
        <taxon>Cardueae</taxon>
        <taxon>Arctiinae</taxon>
        <taxon>Arctium</taxon>
    </lineage>
</organism>
<name>A0ACB8ZIA8_ARCLA</name>
<reference evidence="1 2" key="2">
    <citation type="journal article" date="2022" name="Mol. Ecol. Resour.">
        <title>The genomes of chicory, endive, great burdock and yacon provide insights into Asteraceae paleo-polyploidization history and plant inulin production.</title>
        <authorList>
            <person name="Fan W."/>
            <person name="Wang S."/>
            <person name="Wang H."/>
            <person name="Wang A."/>
            <person name="Jiang F."/>
            <person name="Liu H."/>
            <person name="Zhao H."/>
            <person name="Xu D."/>
            <person name="Zhang Y."/>
        </authorList>
    </citation>
    <scope>NUCLEOTIDE SEQUENCE [LARGE SCALE GENOMIC DNA]</scope>
    <source>
        <strain evidence="2">cv. Niubang</strain>
    </source>
</reference>
<evidence type="ECO:0000313" key="1">
    <source>
        <dbReference type="EMBL" id="KAI3697059.1"/>
    </source>
</evidence>
<protein>
    <submittedName>
        <fullName evidence="1">Uncharacterized protein</fullName>
    </submittedName>
</protein>
<comment type="caution">
    <text evidence="1">The sequence shown here is derived from an EMBL/GenBank/DDBJ whole genome shotgun (WGS) entry which is preliminary data.</text>
</comment>
<reference evidence="2" key="1">
    <citation type="journal article" date="2022" name="Mol. Ecol. Resour.">
        <title>The genomes of chicory, endive, great burdock and yacon provide insights into Asteraceae palaeo-polyploidization history and plant inulin production.</title>
        <authorList>
            <person name="Fan W."/>
            <person name="Wang S."/>
            <person name="Wang H."/>
            <person name="Wang A."/>
            <person name="Jiang F."/>
            <person name="Liu H."/>
            <person name="Zhao H."/>
            <person name="Xu D."/>
            <person name="Zhang Y."/>
        </authorList>
    </citation>
    <scope>NUCLEOTIDE SEQUENCE [LARGE SCALE GENOMIC DNA]</scope>
    <source>
        <strain evidence="2">cv. Niubang</strain>
    </source>
</reference>
<proteinExistence type="predicted"/>
<evidence type="ECO:0000313" key="2">
    <source>
        <dbReference type="Proteomes" id="UP001055879"/>
    </source>
</evidence>
<dbReference type="EMBL" id="CM042056">
    <property type="protein sequence ID" value="KAI3697059.1"/>
    <property type="molecule type" value="Genomic_DNA"/>
</dbReference>
<gene>
    <name evidence="1" type="ORF">L6452_29790</name>
</gene>
<sequence length="1384" mass="154010">MDVVCIDSTLKSTIEIKIELIHISSLTLPASPRPPLDKTSDLRRFSPSRSAVDGCTPPPSSGRGTKAEFSFRRTLKGASSFPLSISKSSSLFKTSPTATFSHFFSLSLSLLYAHWIRVSKMKHFMQPKSAILRENSSDNPAPNPSSMKQNRSSKRKQKSSKENAPPPSDMNAFPDSSLFPSVISKPSPSVASKLKSLLPPRPPSSNPLKRKLGSDFHHENGVSGSSDTGVKVIVRMRPPNKNEEGEMIVQKTSGDSLAILGQQFTFDSVADATSTQIDLFQLVGAPLVENCLAGFNSSIFAYGQTGSGKTYTIWGPTNGLLEGNSSSNEQGLTPRVFERLFSRITEEQDKHADKQLIYQCRCSFLEIYNEQITDLLNPSQRNLHLREDAKTGVYVENLTEEFICNMKDVMQLLKKGLSNRKTGATSINTESSRSHSVFTCVVESRCKSMDGLSCCKTSRMNLVDLAGSERQKLTGAVGERLKEAGNINRSLSQLGNLINILAEVSQTGKQRHIPYRDSKLTFLLQESLGGNAKLAMVCAISPAQSCRSETFSTLRFAQRAKAIKNKAVVNEQMQNDVNTLREVIRQLKDELVRMKSTGNQDDPSAGYSTGWNARRSLNLLKFSLNRPMILPHVDDDGDEEMEIVEEGEQALLSNSEVNKKMDIGTSGILTRDCIPNVSGIAHIDRKDSEDTDVNMEEVGNLEVTVHSIEANKDKDSLGNPHNALSELLEKETRLPVSTGAESGNHVLTDAVKDASAQNGSGDCVIPNVTIEPSEVSPVLKSPIPSVSPITNNSSSRKSLRTSSMLTASQKELTQTTVSETSENPCTKPSKSISLNPLSSNIRRSCLPRDHLAASLHRGLEVIDRHCKSSAFGRTSFRFSYKPVDSKPVLVQKDNGVQTLLQGNELGEKPVTFLCRNCNCISSPEVKDGSDGQNLQLLPVDGLQLVPTDGSQLADKSKQLVPKAVEKVLTGAIRREMALEELCTRQDSEINQLNRLLHQYKHERECNLIIGQIREDKIARLESLMDGILSAEEFRDHELASLKDENKILKENYENHPEVLRKEIEFKRVQDELERYQNFFDLGERDVLLEEIQDLRSQLQSYMDYSAQKRNPALQIIYPSDPSVVPSLCTVQESAEQRFESERICWKEAESKWISLAEDLRCELEASRLLVEKQKQELDTEKKCSKELKEAMQMAMEGHARMLEQYAELEEKHIHLLTTQRRIQDGIADVKKAAARAGVRSAESKFINALAEEISILKAEREKERCHYRDENKGLQAQLRDTAEAVQAAGELLVRLKEAEEAVAAAEARAREAEQEKDKAYKQIVNLKRKHENGVLPPYDGGEANGTSDQQWRDEIDTFFSEDDGELSKLPEPSSWFSGYDRCNI</sequence>
<dbReference type="Proteomes" id="UP001055879">
    <property type="component" value="Linkage Group LG10"/>
</dbReference>